<accession>A0A918IYM9</accession>
<evidence type="ECO:0000313" key="2">
    <source>
        <dbReference type="EMBL" id="GGW39033.1"/>
    </source>
</evidence>
<reference evidence="2" key="2">
    <citation type="submission" date="2020-09" db="EMBL/GenBank/DDBJ databases">
        <authorList>
            <person name="Sun Q."/>
            <person name="Kim S."/>
        </authorList>
    </citation>
    <scope>NUCLEOTIDE SEQUENCE</scope>
    <source>
        <strain evidence="2">KCTC 23714</strain>
    </source>
</reference>
<feature type="region of interest" description="Disordered" evidence="1">
    <location>
        <begin position="98"/>
        <end position="118"/>
    </location>
</feature>
<name>A0A918IYM9_9RHOB</name>
<dbReference type="AlphaFoldDB" id="A0A918IYM9"/>
<keyword evidence="3" id="KW-1185">Reference proteome</keyword>
<organism evidence="2 3">
    <name type="scientific">Gemmobacter lanyuensis</name>
    <dbReference type="NCBI Taxonomy" id="1054497"/>
    <lineage>
        <taxon>Bacteria</taxon>
        <taxon>Pseudomonadati</taxon>
        <taxon>Pseudomonadota</taxon>
        <taxon>Alphaproteobacteria</taxon>
        <taxon>Rhodobacterales</taxon>
        <taxon>Paracoccaceae</taxon>
        <taxon>Gemmobacter</taxon>
    </lineage>
</organism>
<proteinExistence type="predicted"/>
<sequence>MPNTGTDSATYPYQMTLFEADGTVVSSLGTGRVLTAGTDATGNAYFFLVGSDEFTGQLFSGSIGMDTTDGFTFEGTLEPTMAQLDAFSSGLSTAPLAAGQRVETPPTDPDPGPTDPPPVYIGRSVLERVLMATGDIGTMAPLTGTFLNIAENVATLDPQTGAILNRIDGSVTNTMTGVSAATAEVTGEVLAISEVTMDLGDISTTVLGAVNTGTITLGVNQDLSEAISGTSGALSASMQQLGGTTDHAVLVANMASNMTSVVGSVSNSFDGLNGSIGNVSTTVLGAVNTGTVVSGVNETITGIVGG</sequence>
<evidence type="ECO:0000313" key="3">
    <source>
        <dbReference type="Proteomes" id="UP000628984"/>
    </source>
</evidence>
<evidence type="ECO:0000256" key="1">
    <source>
        <dbReference type="SAM" id="MobiDB-lite"/>
    </source>
</evidence>
<gene>
    <name evidence="2" type="ORF">GCM10011452_29310</name>
</gene>
<comment type="caution">
    <text evidence="2">The sequence shown here is derived from an EMBL/GenBank/DDBJ whole genome shotgun (WGS) entry which is preliminary data.</text>
</comment>
<reference evidence="2" key="1">
    <citation type="journal article" date="2014" name="Int. J. Syst. Evol. Microbiol.">
        <title>Complete genome sequence of Corynebacterium casei LMG S-19264T (=DSM 44701T), isolated from a smear-ripened cheese.</title>
        <authorList>
            <consortium name="US DOE Joint Genome Institute (JGI-PGF)"/>
            <person name="Walter F."/>
            <person name="Albersmeier A."/>
            <person name="Kalinowski J."/>
            <person name="Ruckert C."/>
        </authorList>
    </citation>
    <scope>NUCLEOTIDE SEQUENCE</scope>
    <source>
        <strain evidence="2">KCTC 23714</strain>
    </source>
</reference>
<dbReference type="EMBL" id="BMYQ01000010">
    <property type="protein sequence ID" value="GGW39033.1"/>
    <property type="molecule type" value="Genomic_DNA"/>
</dbReference>
<feature type="compositionally biased region" description="Pro residues" evidence="1">
    <location>
        <begin position="106"/>
        <end position="118"/>
    </location>
</feature>
<protein>
    <submittedName>
        <fullName evidence="2">Uncharacterized protein</fullName>
    </submittedName>
</protein>
<dbReference type="Proteomes" id="UP000628984">
    <property type="component" value="Unassembled WGS sequence"/>
</dbReference>